<name>A0A222VR74_9PSEU</name>
<dbReference type="SUPFAM" id="SSF46689">
    <property type="entry name" value="Homeodomain-like"/>
    <property type="match status" value="1"/>
</dbReference>
<gene>
    <name evidence="1" type="ORF">SAMN05421630_105465</name>
</gene>
<sequence>MARPREFDERVAVERAMEAFWANGYEATSTQQLCEATGLGRSSIYNTFTSKHELFRAALRHYERTTKDMREQILGTGEPIRDRLRTLLSAMIDDEFANDRRGCLAINSLIEVGKRDEEVAAQLREDVDGFVADLAEAIASAQRDGEIDKDKDPLALARFVHSTVGGIRMTIRLGVDRHTVADVAEVALAAL</sequence>
<dbReference type="Proteomes" id="UP000199494">
    <property type="component" value="Unassembled WGS sequence"/>
</dbReference>
<protein>
    <submittedName>
        <fullName evidence="1">DNA-binding transcriptional regulator, AcrR family</fullName>
    </submittedName>
</protein>
<dbReference type="OrthoDB" id="9805134at2"/>
<dbReference type="GO" id="GO:0003677">
    <property type="term" value="F:DNA binding"/>
    <property type="evidence" value="ECO:0007669"/>
    <property type="project" value="UniProtKB-UniRule"/>
</dbReference>
<dbReference type="RefSeq" id="WP_091805099.1">
    <property type="nucleotide sequence ID" value="NZ_CP016353.1"/>
</dbReference>
<dbReference type="AlphaFoldDB" id="A0A222VR74"/>
<dbReference type="Gene3D" id="1.10.357.10">
    <property type="entry name" value="Tetracycline Repressor, domain 2"/>
    <property type="match status" value="1"/>
</dbReference>
<dbReference type="EMBL" id="FMZE01000005">
    <property type="protein sequence ID" value="SDD07758.1"/>
    <property type="molecule type" value="Genomic_DNA"/>
</dbReference>
<dbReference type="PANTHER" id="PTHR47506:SF1">
    <property type="entry name" value="HTH-TYPE TRANSCRIPTIONAL REGULATOR YJDC"/>
    <property type="match status" value="1"/>
</dbReference>
<evidence type="ECO:0000313" key="1">
    <source>
        <dbReference type="EMBL" id="SDD07758.1"/>
    </source>
</evidence>
<dbReference type="STRING" id="530584.SAMN05421630_105465"/>
<dbReference type="SUPFAM" id="SSF48498">
    <property type="entry name" value="Tetracyclin repressor-like, C-terminal domain"/>
    <property type="match status" value="1"/>
</dbReference>
<organism evidence="1 2">
    <name type="scientific">Prauserella marina</name>
    <dbReference type="NCBI Taxonomy" id="530584"/>
    <lineage>
        <taxon>Bacteria</taxon>
        <taxon>Bacillati</taxon>
        <taxon>Actinomycetota</taxon>
        <taxon>Actinomycetes</taxon>
        <taxon>Pseudonocardiales</taxon>
        <taxon>Pseudonocardiaceae</taxon>
        <taxon>Prauserella</taxon>
    </lineage>
</organism>
<dbReference type="InterPro" id="IPR036271">
    <property type="entry name" value="Tet_transcr_reg_TetR-rel_C_sf"/>
</dbReference>
<keyword evidence="2" id="KW-1185">Reference proteome</keyword>
<dbReference type="InterPro" id="IPR009057">
    <property type="entry name" value="Homeodomain-like_sf"/>
</dbReference>
<dbReference type="Pfam" id="PF00440">
    <property type="entry name" value="TetR_N"/>
    <property type="match status" value="1"/>
</dbReference>
<reference evidence="1 2" key="1">
    <citation type="submission" date="2016-10" db="EMBL/GenBank/DDBJ databases">
        <authorList>
            <person name="de Groot N.N."/>
        </authorList>
    </citation>
    <scope>NUCLEOTIDE SEQUENCE [LARGE SCALE GENOMIC DNA]</scope>
    <source>
        <strain evidence="1 2">CGMCC 4.5506</strain>
    </source>
</reference>
<dbReference type="PANTHER" id="PTHR47506">
    <property type="entry name" value="TRANSCRIPTIONAL REGULATORY PROTEIN"/>
    <property type="match status" value="1"/>
</dbReference>
<keyword evidence="1" id="KW-0238">DNA-binding</keyword>
<dbReference type="InterPro" id="IPR011075">
    <property type="entry name" value="TetR_C"/>
</dbReference>
<dbReference type="Pfam" id="PF16925">
    <property type="entry name" value="TetR_C_13"/>
    <property type="match status" value="1"/>
</dbReference>
<accession>A0A222VR74</accession>
<dbReference type="Gene3D" id="1.10.10.60">
    <property type="entry name" value="Homeodomain-like"/>
    <property type="match status" value="1"/>
</dbReference>
<evidence type="ECO:0000313" key="2">
    <source>
        <dbReference type="Proteomes" id="UP000199494"/>
    </source>
</evidence>
<dbReference type="PROSITE" id="PS50977">
    <property type="entry name" value="HTH_TETR_2"/>
    <property type="match status" value="1"/>
</dbReference>
<proteinExistence type="predicted"/>
<dbReference type="InterPro" id="IPR001647">
    <property type="entry name" value="HTH_TetR"/>
</dbReference>
<dbReference type="KEGG" id="pmad:BAY61_17080"/>